<dbReference type="AlphaFoldDB" id="A0A839AJ05"/>
<dbReference type="InterPro" id="IPR009964">
    <property type="entry name" value="DUF1491"/>
</dbReference>
<dbReference type="RefSeq" id="WP_182167875.1">
    <property type="nucleotide sequence ID" value="NZ_JACFXV010000065.1"/>
</dbReference>
<comment type="caution">
    <text evidence="1">The sequence shown here is derived from an EMBL/GenBank/DDBJ whole genome shotgun (WGS) entry which is preliminary data.</text>
</comment>
<name>A0A839AJ05_9HYPH</name>
<dbReference type="Gene3D" id="3.40.1530.20">
    <property type="entry name" value="Protein of unknown function (DUF1491)"/>
    <property type="match status" value="1"/>
</dbReference>
<organism evidence="1 2">
    <name type="scientific">Stappia albiluteola</name>
    <dbReference type="NCBI Taxonomy" id="2758565"/>
    <lineage>
        <taxon>Bacteria</taxon>
        <taxon>Pseudomonadati</taxon>
        <taxon>Pseudomonadota</taxon>
        <taxon>Alphaproteobacteria</taxon>
        <taxon>Hyphomicrobiales</taxon>
        <taxon>Stappiaceae</taxon>
        <taxon>Stappia</taxon>
    </lineage>
</organism>
<reference evidence="1 2" key="1">
    <citation type="submission" date="2020-07" db="EMBL/GenBank/DDBJ databases">
        <title>Stappia sp., F7233, whole genome shotgun sequencing project.</title>
        <authorList>
            <person name="Jiang S."/>
            <person name="Liu Z.W."/>
            <person name="Du Z.J."/>
        </authorList>
    </citation>
    <scope>NUCLEOTIDE SEQUENCE [LARGE SCALE GENOMIC DNA]</scope>
    <source>
        <strain evidence="1 2">F7233</strain>
    </source>
</reference>
<sequence>MRLTSDFWVGAHVRRCFAEGAYAVVRRRGAREAGAIFLVVDRLDGTYDLYGPAPQTMLIDADTGGRLFERLQEKCDRETVEARFVREARIDPDFWVVEIEDRNGRAYLDMD</sequence>
<dbReference type="EMBL" id="JACFXV010000065">
    <property type="protein sequence ID" value="MBA5779046.1"/>
    <property type="molecule type" value="Genomic_DNA"/>
</dbReference>
<evidence type="ECO:0000313" key="2">
    <source>
        <dbReference type="Proteomes" id="UP000541109"/>
    </source>
</evidence>
<accession>A0A839AJ05</accession>
<dbReference type="Proteomes" id="UP000541109">
    <property type="component" value="Unassembled WGS sequence"/>
</dbReference>
<protein>
    <submittedName>
        <fullName evidence="1">DUF1491 family protein</fullName>
    </submittedName>
</protein>
<proteinExistence type="predicted"/>
<evidence type="ECO:0000313" key="1">
    <source>
        <dbReference type="EMBL" id="MBA5779046.1"/>
    </source>
</evidence>
<dbReference type="Pfam" id="PF07372">
    <property type="entry name" value="DUF1491"/>
    <property type="match status" value="1"/>
</dbReference>
<gene>
    <name evidence="1" type="ORF">H2509_18105</name>
</gene>
<keyword evidence="2" id="KW-1185">Reference proteome</keyword>